<dbReference type="CDD" id="cd06268">
    <property type="entry name" value="PBP1_ABC_transporter_LIVBP-like"/>
    <property type="match status" value="1"/>
</dbReference>
<dbReference type="SUPFAM" id="SSF53822">
    <property type="entry name" value="Periplasmic binding protein-like I"/>
    <property type="match status" value="1"/>
</dbReference>
<protein>
    <submittedName>
        <fullName evidence="2">Uncharacterized protein</fullName>
    </submittedName>
</protein>
<dbReference type="Gene3D" id="1.25.40.10">
    <property type="entry name" value="Tetratricopeptide repeat domain"/>
    <property type="match status" value="1"/>
</dbReference>
<dbReference type="Proteomes" id="UP000075583">
    <property type="component" value="Unassembled WGS sequence"/>
</dbReference>
<gene>
    <name evidence="2" type="ORF">MB14_08625</name>
</gene>
<comment type="caution">
    <text evidence="2">The sequence shown here is derived from an EMBL/GenBank/DDBJ whole genome shotgun (WGS) entry which is preliminary data.</text>
</comment>
<evidence type="ECO:0000313" key="2">
    <source>
        <dbReference type="EMBL" id="KYG72104.1"/>
    </source>
</evidence>
<organism evidence="2 3">
    <name type="scientific">Roseivirga ehrenbergii (strain DSM 102268 / JCM 13514 / KCTC 12282 / NCIMB 14502 / KMM 6017)</name>
    <dbReference type="NCBI Taxonomy" id="279360"/>
    <lineage>
        <taxon>Bacteria</taxon>
        <taxon>Pseudomonadati</taxon>
        <taxon>Bacteroidota</taxon>
        <taxon>Cytophagia</taxon>
        <taxon>Cytophagales</taxon>
        <taxon>Roseivirgaceae</taxon>
        <taxon>Roseivirga</taxon>
    </lineage>
</organism>
<feature type="chain" id="PRO_5007574048" evidence="1">
    <location>
        <begin position="28"/>
        <end position="612"/>
    </location>
</feature>
<dbReference type="STRING" id="279360.MB14_08625"/>
<name>A0A150X053_ROSEK</name>
<sequence length="612" mass="69648">MGINMIIKTRCFIVLTFLLFVGSSAFAQDIKSMFDEAKSLLDRDQYALAMGRFKQITALDQDNDLVRYAGFYEAISAYHSGDAAMAQQLFAQLEEKYPNWSESANEINFWQAKIALESGEFETGLNRLASINDDNFKEEIEVLKIEHLAKLKDRDQLKSLLKDHPDPIIASNLLTSLLSENVMDRNFVLIDSLITTFKINPEANIDGVDFSPKKDVYNIGLFFPFQYGSDSISLVRMMNDWPVRFLQGMKLGLEKLAEENININLMTFDTKTSATTTRAILADPKLKELDLIVGPAYPGPIGEVVRFSKENKINFINPLSSNGEILIDNPFAFLYYPSNESLAISAAEYARKYLTKNKNVAIFYASEADKPRAQLYRKLIEKDTFNVVIEQMVRPNESAKIQQMLVEKVKVDKDSARRARMVAEMDSLLNAGVKKWEKYSGDDFLEEKLGIMPDSIGHIFIASDIPSLSASVISGIDAREDTIYYVGSSRWLSSEQSISFQQLERVEAVFTGSNWIDYDKASVKEFRERYLKRFSAVPKKEDRLGDAYIGYDIMVTYGRLLNQYGKYFQLGLKTVKTVPGELTERFSYQLSNDNRYTPILRMVDSKVKKSNN</sequence>
<keyword evidence="3" id="KW-1185">Reference proteome</keyword>
<evidence type="ECO:0000313" key="3">
    <source>
        <dbReference type="Proteomes" id="UP000075583"/>
    </source>
</evidence>
<dbReference type="AlphaFoldDB" id="A0A150X053"/>
<reference evidence="2" key="1">
    <citation type="submission" date="2016-01" db="EMBL/GenBank/DDBJ databases">
        <title>Genome sequencing of Roseivirga ehrenbergii KMM 6017.</title>
        <authorList>
            <person name="Selvaratnam C."/>
            <person name="Thevarajoo S."/>
            <person name="Goh K.M."/>
            <person name="Ee R."/>
            <person name="Chan K.-G."/>
            <person name="Chong C.S."/>
        </authorList>
    </citation>
    <scope>NUCLEOTIDE SEQUENCE [LARGE SCALE GENOMIC DNA]</scope>
    <source>
        <strain evidence="2">KMM 6017</strain>
    </source>
</reference>
<dbReference type="InterPro" id="IPR011990">
    <property type="entry name" value="TPR-like_helical_dom_sf"/>
</dbReference>
<dbReference type="InterPro" id="IPR028082">
    <property type="entry name" value="Peripla_BP_I"/>
</dbReference>
<dbReference type="EMBL" id="LQZQ01000049">
    <property type="protein sequence ID" value="KYG72104.1"/>
    <property type="molecule type" value="Genomic_DNA"/>
</dbReference>
<proteinExistence type="predicted"/>
<accession>A0A150X053</accession>
<dbReference type="Gene3D" id="3.40.50.2300">
    <property type="match status" value="1"/>
</dbReference>
<feature type="signal peptide" evidence="1">
    <location>
        <begin position="1"/>
        <end position="27"/>
    </location>
</feature>
<dbReference type="SUPFAM" id="SSF48452">
    <property type="entry name" value="TPR-like"/>
    <property type="match status" value="1"/>
</dbReference>
<keyword evidence="1" id="KW-0732">Signal</keyword>
<evidence type="ECO:0000256" key="1">
    <source>
        <dbReference type="SAM" id="SignalP"/>
    </source>
</evidence>